<keyword evidence="2" id="KW-0808">Transferase</keyword>
<dbReference type="RefSeq" id="WP_025291315.1">
    <property type="nucleotide sequence ID" value="NZ_CP006644.1"/>
</dbReference>
<proteinExistence type="predicted"/>
<evidence type="ECO:0000256" key="1">
    <source>
        <dbReference type="ARBA" id="ARBA00005189"/>
    </source>
</evidence>
<dbReference type="GO" id="GO:0003841">
    <property type="term" value="F:1-acylglycerol-3-phosphate O-acyltransferase activity"/>
    <property type="evidence" value="ECO:0007669"/>
    <property type="project" value="TreeGrafter"/>
</dbReference>
<evidence type="ECO:0000256" key="2">
    <source>
        <dbReference type="ARBA" id="ARBA00022679"/>
    </source>
</evidence>
<dbReference type="Proteomes" id="UP000018851">
    <property type="component" value="Chromosome"/>
</dbReference>
<dbReference type="EMBL" id="CP006644">
    <property type="protein sequence ID" value="AHE53037.1"/>
    <property type="molecule type" value="Genomic_DNA"/>
</dbReference>
<dbReference type="GO" id="GO:0006654">
    <property type="term" value="P:phosphatidic acid biosynthetic process"/>
    <property type="evidence" value="ECO:0007669"/>
    <property type="project" value="TreeGrafter"/>
</dbReference>
<dbReference type="OrthoDB" id="9808424at2"/>
<sequence length="196" mass="21382">MIGWLIRGATRFLVGGHARWKGCAPDPRQRIYFANHSSHLDTVILWAALPPELRAVTHPVAAQDYWGRGPVRRYIATRVLNAVLIDRNARRDPLAALRAVLDRGHSLILFPEGTRHSDPQPGPFKGGLQHLAEAYPAVELVPVYLTNLVRAYPKGAILPAPIMCTATFGAPLPTIADEAKPHFLARARAAVCALGA</sequence>
<dbReference type="SUPFAM" id="SSF69593">
    <property type="entry name" value="Glycerol-3-phosphate (1)-acyltransferase"/>
    <property type="match status" value="1"/>
</dbReference>
<feature type="domain" description="Phospholipid/glycerol acyltransferase" evidence="4">
    <location>
        <begin position="30"/>
        <end position="148"/>
    </location>
</feature>
<comment type="pathway">
    <text evidence="1">Lipid metabolism.</text>
</comment>
<evidence type="ECO:0000313" key="6">
    <source>
        <dbReference type="Proteomes" id="UP000018851"/>
    </source>
</evidence>
<dbReference type="SMART" id="SM00563">
    <property type="entry name" value="PlsC"/>
    <property type="match status" value="1"/>
</dbReference>
<dbReference type="STRING" id="1123269.NX02_06535"/>
<dbReference type="InterPro" id="IPR002123">
    <property type="entry name" value="Plipid/glycerol_acylTrfase"/>
</dbReference>
<keyword evidence="3" id="KW-0012">Acyltransferase</keyword>
<dbReference type="eggNOG" id="COG0204">
    <property type="taxonomic scope" value="Bacteria"/>
</dbReference>
<evidence type="ECO:0000259" key="4">
    <source>
        <dbReference type="SMART" id="SM00563"/>
    </source>
</evidence>
<protein>
    <recommendedName>
        <fullName evidence="4">Phospholipid/glycerol acyltransferase domain-containing protein</fullName>
    </recommendedName>
</protein>
<dbReference type="HOGENOM" id="CLU_027938_8_1_5"/>
<evidence type="ECO:0000313" key="5">
    <source>
        <dbReference type="EMBL" id="AHE53037.1"/>
    </source>
</evidence>
<dbReference type="PANTHER" id="PTHR10434:SF11">
    <property type="entry name" value="1-ACYL-SN-GLYCEROL-3-PHOSPHATE ACYLTRANSFERASE"/>
    <property type="match status" value="1"/>
</dbReference>
<evidence type="ECO:0000256" key="3">
    <source>
        <dbReference type="ARBA" id="ARBA00023315"/>
    </source>
</evidence>
<dbReference type="Pfam" id="PF01553">
    <property type="entry name" value="Acyltransferase"/>
    <property type="match status" value="1"/>
</dbReference>
<dbReference type="AlphaFoldDB" id="W0A987"/>
<name>W0A987_9SPHN</name>
<keyword evidence="6" id="KW-1185">Reference proteome</keyword>
<reference evidence="5 6" key="1">
    <citation type="submission" date="2013-07" db="EMBL/GenBank/DDBJ databases">
        <title>Completed genome of Sphingomonas sanxanigenens NX02.</title>
        <authorList>
            <person name="Ma T."/>
            <person name="Huang H."/>
            <person name="Wu M."/>
            <person name="Li X."/>
            <person name="Li G."/>
        </authorList>
    </citation>
    <scope>NUCLEOTIDE SEQUENCE [LARGE SCALE GENOMIC DNA]</scope>
    <source>
        <strain evidence="5 6">NX02</strain>
    </source>
</reference>
<dbReference type="PANTHER" id="PTHR10434">
    <property type="entry name" value="1-ACYL-SN-GLYCEROL-3-PHOSPHATE ACYLTRANSFERASE"/>
    <property type="match status" value="1"/>
</dbReference>
<dbReference type="PATRIC" id="fig|1123269.5.peg.1267"/>
<dbReference type="KEGG" id="ssan:NX02_06535"/>
<accession>W0A987</accession>
<dbReference type="CDD" id="cd07989">
    <property type="entry name" value="LPLAT_AGPAT-like"/>
    <property type="match status" value="1"/>
</dbReference>
<gene>
    <name evidence="5" type="ORF">NX02_06535</name>
</gene>
<organism evidence="5 6">
    <name type="scientific">Sphingomonas sanxanigenens DSM 19645 = NX02</name>
    <dbReference type="NCBI Taxonomy" id="1123269"/>
    <lineage>
        <taxon>Bacteria</taxon>
        <taxon>Pseudomonadati</taxon>
        <taxon>Pseudomonadota</taxon>
        <taxon>Alphaproteobacteria</taxon>
        <taxon>Sphingomonadales</taxon>
        <taxon>Sphingomonadaceae</taxon>
        <taxon>Sphingomonas</taxon>
    </lineage>
</organism>